<keyword evidence="3" id="KW-1185">Reference proteome</keyword>
<dbReference type="InterPro" id="IPR003961">
    <property type="entry name" value="FN3_dom"/>
</dbReference>
<evidence type="ECO:0000313" key="2">
    <source>
        <dbReference type="EMBL" id="RYM34557.1"/>
    </source>
</evidence>
<dbReference type="Pfam" id="PF09603">
    <property type="entry name" value="Fib_succ_major"/>
    <property type="match status" value="1"/>
</dbReference>
<sequence length="327" mass="36098">MKLHHLLLTSLVFIFLFSCKKKEKARVTTVEVVNITDNSAVVKGEITDDGNSKIKNSGVAWSLNPIPTKDDNFVLDDEDNSISVQLSNLTPGTTYYVRAFVENKTDISYGTDLNFTTTYSIVSNPGQGVTDIDGNNYSTIILGNNQEWMAENLRTSTCSDGTPIPNITDVSQWSNTITPAWAFYDNDQQNEVPHGKLYNWYAVKDCAVCPDGWRVPTNEDWNKLVVYLDPISAVEGGNDAGDKLKVTGNQYWNGANENATDIIGFSAHPSGKISGGFLGLTFSGIWWTQTEATGNFTYVKENTWSNSRLNGVTQSKKDGVSIRCLKN</sequence>
<dbReference type="Proteomes" id="UP000293952">
    <property type="component" value="Unassembled WGS sequence"/>
</dbReference>
<dbReference type="EMBL" id="SETE01000002">
    <property type="protein sequence ID" value="RYM34557.1"/>
    <property type="molecule type" value="Genomic_DNA"/>
</dbReference>
<dbReference type="Gene3D" id="2.60.40.10">
    <property type="entry name" value="Immunoglobulins"/>
    <property type="match status" value="1"/>
</dbReference>
<organism evidence="2 3">
    <name type="scientific">Brumimicrobium glaciale</name>
    <dbReference type="NCBI Taxonomy" id="200475"/>
    <lineage>
        <taxon>Bacteria</taxon>
        <taxon>Pseudomonadati</taxon>
        <taxon>Bacteroidota</taxon>
        <taxon>Flavobacteriia</taxon>
        <taxon>Flavobacteriales</taxon>
        <taxon>Crocinitomicaceae</taxon>
        <taxon>Brumimicrobium</taxon>
    </lineage>
</organism>
<gene>
    <name evidence="2" type="ORF">ERX46_04065</name>
</gene>
<dbReference type="RefSeq" id="WP_130092566.1">
    <property type="nucleotide sequence ID" value="NZ_SETE01000002.1"/>
</dbReference>
<dbReference type="NCBIfam" id="TIGR02145">
    <property type="entry name" value="Fib_succ_major"/>
    <property type="match status" value="1"/>
</dbReference>
<dbReference type="InterPro" id="IPR036116">
    <property type="entry name" value="FN3_sf"/>
</dbReference>
<dbReference type="SUPFAM" id="SSF49265">
    <property type="entry name" value="Fibronectin type III"/>
    <property type="match status" value="1"/>
</dbReference>
<reference evidence="2 3" key="1">
    <citation type="submission" date="2019-02" db="EMBL/GenBank/DDBJ databases">
        <title>Genome sequence of the sea-ice species Brumimicrobium glaciale.</title>
        <authorList>
            <person name="Bowman J.P."/>
        </authorList>
    </citation>
    <scope>NUCLEOTIDE SEQUENCE [LARGE SCALE GENOMIC DNA]</scope>
    <source>
        <strain evidence="2 3">IC156</strain>
    </source>
</reference>
<comment type="caution">
    <text evidence="2">The sequence shown here is derived from an EMBL/GenBank/DDBJ whole genome shotgun (WGS) entry which is preliminary data.</text>
</comment>
<dbReference type="InterPro" id="IPR011871">
    <property type="entry name" value="Fib_succ_major"/>
</dbReference>
<protein>
    <recommendedName>
        <fullName evidence="1">Fibronectin type-III domain-containing protein</fullName>
    </recommendedName>
</protein>
<name>A0A4Q4KP07_9FLAO</name>
<dbReference type="AlphaFoldDB" id="A0A4Q4KP07"/>
<dbReference type="OrthoDB" id="9805760at2"/>
<accession>A0A4Q4KP07</accession>
<dbReference type="PROSITE" id="PS50853">
    <property type="entry name" value="FN3"/>
    <property type="match status" value="1"/>
</dbReference>
<proteinExistence type="predicted"/>
<evidence type="ECO:0000313" key="3">
    <source>
        <dbReference type="Proteomes" id="UP000293952"/>
    </source>
</evidence>
<dbReference type="PROSITE" id="PS51257">
    <property type="entry name" value="PROKAR_LIPOPROTEIN"/>
    <property type="match status" value="1"/>
</dbReference>
<evidence type="ECO:0000259" key="1">
    <source>
        <dbReference type="PROSITE" id="PS50853"/>
    </source>
</evidence>
<dbReference type="InterPro" id="IPR013783">
    <property type="entry name" value="Ig-like_fold"/>
</dbReference>
<feature type="domain" description="Fibronectin type-III" evidence="1">
    <location>
        <begin position="26"/>
        <end position="121"/>
    </location>
</feature>